<evidence type="ECO:0000256" key="5">
    <source>
        <dbReference type="RuleBase" id="RU003682"/>
    </source>
</evidence>
<keyword evidence="5" id="KW-0560">Oxidoreductase</keyword>
<evidence type="ECO:0000256" key="2">
    <source>
        <dbReference type="ARBA" id="ARBA00022723"/>
    </source>
</evidence>
<dbReference type="Gene3D" id="2.60.120.330">
    <property type="entry name" value="B-lactam Antibiotic, Isopenicillin N Synthase, Chain"/>
    <property type="match status" value="1"/>
</dbReference>
<dbReference type="SUPFAM" id="SSF51197">
    <property type="entry name" value="Clavaminate synthase-like"/>
    <property type="match status" value="1"/>
</dbReference>
<feature type="domain" description="Fe2OG dioxygenase" evidence="6">
    <location>
        <begin position="200"/>
        <end position="293"/>
    </location>
</feature>
<dbReference type="EMBL" id="KE619692">
    <property type="protein sequence ID" value="EXC36144.1"/>
    <property type="molecule type" value="Genomic_DNA"/>
</dbReference>
<comment type="similarity">
    <text evidence="1 5">Belongs to the iron/ascorbate-dependent oxidoreductase family.</text>
</comment>
<dbReference type="eggNOG" id="KOG0143">
    <property type="taxonomic scope" value="Eukaryota"/>
</dbReference>
<evidence type="ECO:0000256" key="4">
    <source>
        <dbReference type="ARBA" id="ARBA00023004"/>
    </source>
</evidence>
<dbReference type="STRING" id="981085.W9T1H5"/>
<dbReference type="FunFam" id="2.60.120.330:FF:000079">
    <property type="entry name" value="Protein SRG1"/>
    <property type="match status" value="1"/>
</dbReference>
<dbReference type="KEGG" id="mnt:21384115"/>
<reference evidence="8" key="1">
    <citation type="submission" date="2013-01" db="EMBL/GenBank/DDBJ databases">
        <title>Draft Genome Sequence of a Mulberry Tree, Morus notabilis C.K. Schneid.</title>
        <authorList>
            <person name="He N."/>
            <person name="Zhao S."/>
        </authorList>
    </citation>
    <scope>NUCLEOTIDE SEQUENCE</scope>
</reference>
<dbReference type="GO" id="GO:0046872">
    <property type="term" value="F:metal ion binding"/>
    <property type="evidence" value="ECO:0007669"/>
    <property type="project" value="UniProtKB-KW"/>
</dbReference>
<protein>
    <submittedName>
        <fullName evidence="7">Protein SRG1</fullName>
    </submittedName>
</protein>
<sequence>MEYGSSLLVPSVQELVKEPIITVPSRYIRPDQYDKTSNKIISVSEIPVINFQNLLCHGELSESELASFHSACRDWGFFQLINHGISSSLVEKIKTDIQDFFNLPMEEKKKLWQHSGEVEGFGQAFVKSEEQKLDWNDIFFLTTLPVSLRKPHLFPKLPTPFRDNLETCALELKNLAKAIISQMEKALEIKGKEMTRMFEDGMQAMRMNYYPPCPQPEQVMGLTPHSDSVGLTILLQISEVEGLQIKKDGMWVPVKPLPNAFIVNIGDIVEVINYHLFFFFFFWELKVGTPSYF</sequence>
<dbReference type="Proteomes" id="UP000030645">
    <property type="component" value="Unassembled WGS sequence"/>
</dbReference>
<evidence type="ECO:0000256" key="1">
    <source>
        <dbReference type="ARBA" id="ARBA00008056"/>
    </source>
</evidence>
<dbReference type="GO" id="GO:0031418">
    <property type="term" value="F:L-ascorbic acid binding"/>
    <property type="evidence" value="ECO:0007669"/>
    <property type="project" value="UniProtKB-KW"/>
</dbReference>
<dbReference type="InterPro" id="IPR050295">
    <property type="entry name" value="Plant_2OG-oxidoreductases"/>
</dbReference>
<gene>
    <name evidence="7" type="ORF">L484_000481</name>
</gene>
<dbReference type="Pfam" id="PF14226">
    <property type="entry name" value="DIOX_N"/>
    <property type="match status" value="1"/>
</dbReference>
<keyword evidence="3" id="KW-0847">Vitamin C</keyword>
<accession>W9T1H5</accession>
<dbReference type="InterPro" id="IPR027443">
    <property type="entry name" value="IPNS-like_sf"/>
</dbReference>
<evidence type="ECO:0000256" key="3">
    <source>
        <dbReference type="ARBA" id="ARBA00022896"/>
    </source>
</evidence>
<name>W9T1H5_9ROSA</name>
<evidence type="ECO:0000259" key="6">
    <source>
        <dbReference type="PROSITE" id="PS51471"/>
    </source>
</evidence>
<evidence type="ECO:0000313" key="7">
    <source>
        <dbReference type="EMBL" id="EXC36144.1"/>
    </source>
</evidence>
<dbReference type="InterPro" id="IPR044861">
    <property type="entry name" value="IPNS-like_FE2OG_OXY"/>
</dbReference>
<dbReference type="PROSITE" id="PS51471">
    <property type="entry name" value="FE2OG_OXY"/>
    <property type="match status" value="1"/>
</dbReference>
<dbReference type="Pfam" id="PF03171">
    <property type="entry name" value="2OG-FeII_Oxy"/>
    <property type="match status" value="1"/>
</dbReference>
<keyword evidence="4 5" id="KW-0408">Iron</keyword>
<dbReference type="InterPro" id="IPR005123">
    <property type="entry name" value="Oxoglu/Fe-dep_dioxygenase_dom"/>
</dbReference>
<dbReference type="PANTHER" id="PTHR47991">
    <property type="entry name" value="OXOGLUTARATE/IRON-DEPENDENT DIOXYGENASE"/>
    <property type="match status" value="1"/>
</dbReference>
<keyword evidence="2 5" id="KW-0479">Metal-binding</keyword>
<dbReference type="OrthoDB" id="288590at2759"/>
<dbReference type="GO" id="GO:0016491">
    <property type="term" value="F:oxidoreductase activity"/>
    <property type="evidence" value="ECO:0007669"/>
    <property type="project" value="UniProtKB-KW"/>
</dbReference>
<dbReference type="InterPro" id="IPR026992">
    <property type="entry name" value="DIOX_N"/>
</dbReference>
<organism evidence="7 8">
    <name type="scientific">Morus notabilis</name>
    <dbReference type="NCBI Taxonomy" id="981085"/>
    <lineage>
        <taxon>Eukaryota</taxon>
        <taxon>Viridiplantae</taxon>
        <taxon>Streptophyta</taxon>
        <taxon>Embryophyta</taxon>
        <taxon>Tracheophyta</taxon>
        <taxon>Spermatophyta</taxon>
        <taxon>Magnoliopsida</taxon>
        <taxon>eudicotyledons</taxon>
        <taxon>Gunneridae</taxon>
        <taxon>Pentapetalae</taxon>
        <taxon>rosids</taxon>
        <taxon>fabids</taxon>
        <taxon>Rosales</taxon>
        <taxon>Moraceae</taxon>
        <taxon>Moreae</taxon>
        <taxon>Morus</taxon>
    </lineage>
</organism>
<proteinExistence type="inferred from homology"/>
<dbReference type="AlphaFoldDB" id="W9T1H5"/>
<keyword evidence="8" id="KW-1185">Reference proteome</keyword>
<evidence type="ECO:0000313" key="8">
    <source>
        <dbReference type="Proteomes" id="UP000030645"/>
    </source>
</evidence>